<dbReference type="EMBL" id="CADCWD010000043">
    <property type="protein sequence ID" value="CAA9532150.1"/>
    <property type="molecule type" value="Genomic_DNA"/>
</dbReference>
<organism evidence="3">
    <name type="scientific">uncultured Sphingosinicella sp</name>
    <dbReference type="NCBI Taxonomy" id="478748"/>
    <lineage>
        <taxon>Bacteria</taxon>
        <taxon>Pseudomonadati</taxon>
        <taxon>Pseudomonadota</taxon>
        <taxon>Alphaproteobacteria</taxon>
        <taxon>Sphingomonadales</taxon>
        <taxon>Sphingosinicellaceae</taxon>
        <taxon>Sphingosinicella</taxon>
        <taxon>environmental samples</taxon>
    </lineage>
</organism>
<feature type="domain" description="DUF2382" evidence="2">
    <location>
        <begin position="206"/>
        <end position="318"/>
    </location>
</feature>
<protein>
    <recommendedName>
        <fullName evidence="2">DUF2382 domain-containing protein</fullName>
    </recommendedName>
</protein>
<feature type="region of interest" description="Disordered" evidence="1">
    <location>
        <begin position="310"/>
        <end position="345"/>
    </location>
</feature>
<evidence type="ECO:0000256" key="1">
    <source>
        <dbReference type="SAM" id="MobiDB-lite"/>
    </source>
</evidence>
<proteinExistence type="predicted"/>
<dbReference type="AlphaFoldDB" id="A0A6J4TTW5"/>
<reference evidence="3" key="1">
    <citation type="submission" date="2020-02" db="EMBL/GenBank/DDBJ databases">
        <authorList>
            <person name="Meier V. D."/>
        </authorList>
    </citation>
    <scope>NUCLEOTIDE SEQUENCE</scope>
    <source>
        <strain evidence="3">AVDCRST_MAG23</strain>
    </source>
</reference>
<feature type="compositionally biased region" description="Low complexity" evidence="1">
    <location>
        <begin position="173"/>
        <end position="196"/>
    </location>
</feature>
<dbReference type="InterPro" id="IPR019060">
    <property type="entry name" value="DUF2382"/>
</dbReference>
<accession>A0A6J4TTW5</accession>
<feature type="compositionally biased region" description="Basic and acidic residues" evidence="1">
    <location>
        <begin position="310"/>
        <end position="323"/>
    </location>
</feature>
<dbReference type="Pfam" id="PF09557">
    <property type="entry name" value="DUF2382"/>
    <property type="match status" value="1"/>
</dbReference>
<evidence type="ECO:0000259" key="2">
    <source>
        <dbReference type="Pfam" id="PF09557"/>
    </source>
</evidence>
<feature type="region of interest" description="Disordered" evidence="1">
    <location>
        <begin position="92"/>
        <end position="205"/>
    </location>
</feature>
<evidence type="ECO:0000313" key="3">
    <source>
        <dbReference type="EMBL" id="CAA9532150.1"/>
    </source>
</evidence>
<gene>
    <name evidence="3" type="ORF">AVDCRST_MAG23-1056</name>
</gene>
<name>A0A6J4TTW5_9SPHN</name>
<sequence>MTRVVTALYDSHPQAELALAHLNSEVGVEEGEIVDRSVAGRTRLARMSLNADEQTACSRELEAGGYLLIARISKEHDSDHIVRLLREVPRDGLGKGSDFAEAATTRSEGFRVEDPRAPQASRAPAAPPQAPVAARAPAAPAPQRAPAPARGRVGTFEGFRVEDPAAQPPPQAPVASTAQVPAQNQPAQSQPPQSRPAESELAEERIPLVEEELRIGKREVVRGGARVHAHLVEHPVREEVELLAEHTSIERRPATRQLSEEELEQGGLLRERVIEISEMREEAVVSKEAFVREELLVKKTVERRTEVVEETVRRTEVEAERLPGAESRPALSGFATADHQGSGHR</sequence>